<dbReference type="EMBL" id="CAAALY010026742">
    <property type="protein sequence ID" value="VEL16001.1"/>
    <property type="molecule type" value="Genomic_DNA"/>
</dbReference>
<accession>A0A448WNC4</accession>
<evidence type="ECO:0000313" key="2">
    <source>
        <dbReference type="Proteomes" id="UP000784294"/>
    </source>
</evidence>
<name>A0A448WNC4_9PLAT</name>
<protein>
    <submittedName>
        <fullName evidence="1">Uncharacterized protein</fullName>
    </submittedName>
</protein>
<feature type="non-terminal residue" evidence="1">
    <location>
        <position position="149"/>
    </location>
</feature>
<gene>
    <name evidence="1" type="ORF">PXEA_LOCUS9441</name>
</gene>
<proteinExistence type="predicted"/>
<dbReference type="AlphaFoldDB" id="A0A448WNC4"/>
<reference evidence="1" key="1">
    <citation type="submission" date="2018-11" db="EMBL/GenBank/DDBJ databases">
        <authorList>
            <consortium name="Pathogen Informatics"/>
        </authorList>
    </citation>
    <scope>NUCLEOTIDE SEQUENCE</scope>
</reference>
<sequence length="149" mass="16290">MLAGRNWSGTNEEQEKLRKRSLLAGRQEQFYRVLMGHVTKQTVPLERDAMLDGLAEGSAARLRLQSCSTVCRDEMATATATATANIARNETNWTNAWDSTSSRLAVEIGEMTRLDRLNQSLLLGASLVGNLSGRLSGGLWLPPVDGDDV</sequence>
<organism evidence="1 2">
    <name type="scientific">Protopolystoma xenopodis</name>
    <dbReference type="NCBI Taxonomy" id="117903"/>
    <lineage>
        <taxon>Eukaryota</taxon>
        <taxon>Metazoa</taxon>
        <taxon>Spiralia</taxon>
        <taxon>Lophotrochozoa</taxon>
        <taxon>Platyhelminthes</taxon>
        <taxon>Monogenea</taxon>
        <taxon>Polyopisthocotylea</taxon>
        <taxon>Polystomatidea</taxon>
        <taxon>Polystomatidae</taxon>
        <taxon>Protopolystoma</taxon>
    </lineage>
</organism>
<comment type="caution">
    <text evidence="1">The sequence shown here is derived from an EMBL/GenBank/DDBJ whole genome shotgun (WGS) entry which is preliminary data.</text>
</comment>
<evidence type="ECO:0000313" key="1">
    <source>
        <dbReference type="EMBL" id="VEL16001.1"/>
    </source>
</evidence>
<keyword evidence="2" id="KW-1185">Reference proteome</keyword>
<dbReference type="Proteomes" id="UP000784294">
    <property type="component" value="Unassembled WGS sequence"/>
</dbReference>